<dbReference type="Proteomes" id="UP001162834">
    <property type="component" value="Chromosome"/>
</dbReference>
<evidence type="ECO:0000313" key="2">
    <source>
        <dbReference type="Proteomes" id="UP001162834"/>
    </source>
</evidence>
<organism evidence="1 2">
    <name type="scientific">Capillimicrobium parvum</name>
    <dbReference type="NCBI Taxonomy" id="2884022"/>
    <lineage>
        <taxon>Bacteria</taxon>
        <taxon>Bacillati</taxon>
        <taxon>Actinomycetota</taxon>
        <taxon>Thermoleophilia</taxon>
        <taxon>Solirubrobacterales</taxon>
        <taxon>Capillimicrobiaceae</taxon>
        <taxon>Capillimicrobium</taxon>
    </lineage>
</organism>
<proteinExistence type="predicted"/>
<dbReference type="EMBL" id="CP087164">
    <property type="protein sequence ID" value="UGS35944.1"/>
    <property type="molecule type" value="Genomic_DNA"/>
</dbReference>
<keyword evidence="2" id="KW-1185">Reference proteome</keyword>
<dbReference type="InterPro" id="IPR011051">
    <property type="entry name" value="RmlC_Cupin_sf"/>
</dbReference>
<protein>
    <recommendedName>
        <fullName evidence="3">Cupin domain-containing protein</fullName>
    </recommendedName>
</protein>
<evidence type="ECO:0000313" key="1">
    <source>
        <dbReference type="EMBL" id="UGS35944.1"/>
    </source>
</evidence>
<dbReference type="RefSeq" id="WP_259315622.1">
    <property type="nucleotide sequence ID" value="NZ_CP087164.1"/>
</dbReference>
<dbReference type="AlphaFoldDB" id="A0A9E6XX13"/>
<accession>A0A9E6XX13</accession>
<evidence type="ECO:0008006" key="3">
    <source>
        <dbReference type="Google" id="ProtNLM"/>
    </source>
</evidence>
<dbReference type="SUPFAM" id="SSF51182">
    <property type="entry name" value="RmlC-like cupins"/>
    <property type="match status" value="1"/>
</dbReference>
<dbReference type="InterPro" id="IPR014710">
    <property type="entry name" value="RmlC-like_jellyroll"/>
</dbReference>
<dbReference type="KEGG" id="sbae:DSM104329_02341"/>
<gene>
    <name evidence="1" type="ORF">DSM104329_02341</name>
</gene>
<sequence>MREPLAVRFADAAREPEAPGISSHAIEVGGVRWAVVVYEPGVLREEWCTEGHSGYVLDGAVTYEFADGDPPLALAAGEGFTLPAGGGGHRGRSGPAGVRLFLIDREG</sequence>
<dbReference type="Gene3D" id="2.60.120.10">
    <property type="entry name" value="Jelly Rolls"/>
    <property type="match status" value="1"/>
</dbReference>
<reference evidence="1" key="1">
    <citation type="journal article" date="2022" name="Int. J. Syst. Evol. Microbiol.">
        <title>Pseudomonas aegrilactucae sp. nov. and Pseudomonas morbosilactucae sp. nov., pathogens causing bacterial rot of lettuce in Japan.</title>
        <authorList>
            <person name="Sawada H."/>
            <person name="Fujikawa T."/>
            <person name="Satou M."/>
        </authorList>
    </citation>
    <scope>NUCLEOTIDE SEQUENCE</scope>
    <source>
        <strain evidence="1">0166_1</strain>
    </source>
</reference>
<name>A0A9E6XX13_9ACTN</name>